<feature type="compositionally biased region" description="Gly residues" evidence="2">
    <location>
        <begin position="151"/>
        <end position="163"/>
    </location>
</feature>
<evidence type="ECO:0000259" key="3">
    <source>
        <dbReference type="PROSITE" id="PS50157"/>
    </source>
</evidence>
<keyword evidence="1" id="KW-0862">Zinc</keyword>
<dbReference type="RefSeq" id="XP_045953200.1">
    <property type="nucleotide sequence ID" value="XM_046108120.1"/>
</dbReference>
<evidence type="ECO:0000313" key="4">
    <source>
        <dbReference type="EMBL" id="KAH6646686.1"/>
    </source>
</evidence>
<feature type="region of interest" description="Disordered" evidence="2">
    <location>
        <begin position="1"/>
        <end position="30"/>
    </location>
</feature>
<dbReference type="Gene3D" id="3.30.160.60">
    <property type="entry name" value="Classic Zinc Finger"/>
    <property type="match status" value="1"/>
</dbReference>
<keyword evidence="1" id="KW-0479">Metal-binding</keyword>
<evidence type="ECO:0000256" key="2">
    <source>
        <dbReference type="SAM" id="MobiDB-lite"/>
    </source>
</evidence>
<feature type="compositionally biased region" description="Basic and acidic residues" evidence="2">
    <location>
        <begin position="14"/>
        <end position="30"/>
    </location>
</feature>
<dbReference type="EMBL" id="JAGPXC010000009">
    <property type="protein sequence ID" value="KAH6646686.1"/>
    <property type="molecule type" value="Genomic_DNA"/>
</dbReference>
<keyword evidence="5" id="KW-1185">Reference proteome</keyword>
<sequence length="176" mass="19428">MAPNRVTDYESENGDDRRYESDRDLKREQHWGKRCHWPVSSAPAAGICGQVFSSEDNVKKHMNAVHMPSSSNVARPKGTGFHCLWPGCNRSYDSQEAMHRHARGHNVKAAAQAGDVVWGDEEDDDEDANGEDDDDLFLPPRSRREDDDDYNGGGPDGPGGLGGTLSLFDMARVLIS</sequence>
<dbReference type="AlphaFoldDB" id="A0A9P8UCH1"/>
<evidence type="ECO:0000313" key="5">
    <source>
        <dbReference type="Proteomes" id="UP000758603"/>
    </source>
</evidence>
<dbReference type="GeneID" id="70137011"/>
<gene>
    <name evidence="4" type="ORF">BKA67DRAFT_663087</name>
</gene>
<comment type="caution">
    <text evidence="4">The sequence shown here is derived from an EMBL/GenBank/DDBJ whole genome shotgun (WGS) entry which is preliminary data.</text>
</comment>
<protein>
    <recommendedName>
        <fullName evidence="3">C2H2-type domain-containing protein</fullName>
    </recommendedName>
</protein>
<dbReference type="Pfam" id="PF00096">
    <property type="entry name" value="zf-C2H2"/>
    <property type="match status" value="1"/>
</dbReference>
<dbReference type="PROSITE" id="PS50157">
    <property type="entry name" value="ZINC_FINGER_C2H2_2"/>
    <property type="match status" value="1"/>
</dbReference>
<dbReference type="Proteomes" id="UP000758603">
    <property type="component" value="Unassembled WGS sequence"/>
</dbReference>
<proteinExistence type="predicted"/>
<organism evidence="4 5">
    <name type="scientific">Truncatella angustata</name>
    <dbReference type="NCBI Taxonomy" id="152316"/>
    <lineage>
        <taxon>Eukaryota</taxon>
        <taxon>Fungi</taxon>
        <taxon>Dikarya</taxon>
        <taxon>Ascomycota</taxon>
        <taxon>Pezizomycotina</taxon>
        <taxon>Sordariomycetes</taxon>
        <taxon>Xylariomycetidae</taxon>
        <taxon>Amphisphaeriales</taxon>
        <taxon>Sporocadaceae</taxon>
        <taxon>Truncatella</taxon>
    </lineage>
</organism>
<evidence type="ECO:0000256" key="1">
    <source>
        <dbReference type="PROSITE-ProRule" id="PRU00042"/>
    </source>
</evidence>
<feature type="compositionally biased region" description="Acidic residues" evidence="2">
    <location>
        <begin position="119"/>
        <end position="136"/>
    </location>
</feature>
<dbReference type="OrthoDB" id="6277246at2759"/>
<feature type="domain" description="C2H2-type" evidence="3">
    <location>
        <begin position="81"/>
        <end position="110"/>
    </location>
</feature>
<name>A0A9P8UCH1_9PEZI</name>
<keyword evidence="1" id="KW-0863">Zinc-finger</keyword>
<dbReference type="InterPro" id="IPR013087">
    <property type="entry name" value="Znf_C2H2_type"/>
</dbReference>
<feature type="region of interest" description="Disordered" evidence="2">
    <location>
        <begin position="119"/>
        <end position="164"/>
    </location>
</feature>
<dbReference type="PROSITE" id="PS00028">
    <property type="entry name" value="ZINC_FINGER_C2H2_1"/>
    <property type="match status" value="1"/>
</dbReference>
<dbReference type="GO" id="GO:0008270">
    <property type="term" value="F:zinc ion binding"/>
    <property type="evidence" value="ECO:0007669"/>
    <property type="project" value="UniProtKB-KW"/>
</dbReference>
<dbReference type="SMART" id="SM00355">
    <property type="entry name" value="ZnF_C2H2"/>
    <property type="match status" value="2"/>
</dbReference>
<reference evidence="4" key="1">
    <citation type="journal article" date="2021" name="Nat. Commun.">
        <title>Genetic determinants of endophytism in the Arabidopsis root mycobiome.</title>
        <authorList>
            <person name="Mesny F."/>
            <person name="Miyauchi S."/>
            <person name="Thiergart T."/>
            <person name="Pickel B."/>
            <person name="Atanasova L."/>
            <person name="Karlsson M."/>
            <person name="Huettel B."/>
            <person name="Barry K.W."/>
            <person name="Haridas S."/>
            <person name="Chen C."/>
            <person name="Bauer D."/>
            <person name="Andreopoulos W."/>
            <person name="Pangilinan J."/>
            <person name="LaButti K."/>
            <person name="Riley R."/>
            <person name="Lipzen A."/>
            <person name="Clum A."/>
            <person name="Drula E."/>
            <person name="Henrissat B."/>
            <person name="Kohler A."/>
            <person name="Grigoriev I.V."/>
            <person name="Martin F.M."/>
            <person name="Hacquard S."/>
        </authorList>
    </citation>
    <scope>NUCLEOTIDE SEQUENCE</scope>
    <source>
        <strain evidence="4">MPI-SDFR-AT-0073</strain>
    </source>
</reference>
<accession>A0A9P8UCH1</accession>